<keyword evidence="2" id="KW-0808">Transferase</keyword>
<evidence type="ECO:0000256" key="2">
    <source>
        <dbReference type="ARBA" id="ARBA00022679"/>
    </source>
</evidence>
<evidence type="ECO:0000256" key="1">
    <source>
        <dbReference type="ARBA" id="ARBA00022603"/>
    </source>
</evidence>
<dbReference type="GO" id="GO:0046872">
    <property type="term" value="F:metal ion binding"/>
    <property type="evidence" value="ECO:0007669"/>
    <property type="project" value="UniProtKB-KW"/>
</dbReference>
<dbReference type="InterPro" id="IPR042086">
    <property type="entry name" value="MeTrfase_capping"/>
</dbReference>
<dbReference type="Pfam" id="PF03492">
    <property type="entry name" value="Methyltransf_7"/>
    <property type="match status" value="1"/>
</dbReference>
<keyword evidence="1" id="KW-0489">Methyltransferase</keyword>
<comment type="caution">
    <text evidence="5">The sequence shown here is derived from an EMBL/GenBank/DDBJ whole genome shotgun (WGS) entry which is preliminary data.</text>
</comment>
<dbReference type="EMBL" id="JAXUIC010000002">
    <property type="protein sequence ID" value="KAK4599820.1"/>
    <property type="molecule type" value="Genomic_DNA"/>
</dbReference>
<keyword evidence="6" id="KW-1185">Reference proteome</keyword>
<dbReference type="Gene3D" id="1.10.1200.270">
    <property type="entry name" value="Methyltransferase, alpha-helical capping domain"/>
    <property type="match status" value="1"/>
</dbReference>
<dbReference type="GO" id="GO:0032259">
    <property type="term" value="P:methylation"/>
    <property type="evidence" value="ECO:0007669"/>
    <property type="project" value="UniProtKB-KW"/>
</dbReference>
<evidence type="ECO:0000313" key="5">
    <source>
        <dbReference type="EMBL" id="KAK4599820.1"/>
    </source>
</evidence>
<evidence type="ECO:0000313" key="6">
    <source>
        <dbReference type="Proteomes" id="UP001324115"/>
    </source>
</evidence>
<keyword evidence="4" id="KW-0460">Magnesium</keyword>
<organism evidence="5 6">
    <name type="scientific">Quercus rubra</name>
    <name type="common">Northern red oak</name>
    <name type="synonym">Quercus borealis</name>
    <dbReference type="NCBI Taxonomy" id="3512"/>
    <lineage>
        <taxon>Eukaryota</taxon>
        <taxon>Viridiplantae</taxon>
        <taxon>Streptophyta</taxon>
        <taxon>Embryophyta</taxon>
        <taxon>Tracheophyta</taxon>
        <taxon>Spermatophyta</taxon>
        <taxon>Magnoliopsida</taxon>
        <taxon>eudicotyledons</taxon>
        <taxon>Gunneridae</taxon>
        <taxon>Pentapetalae</taxon>
        <taxon>rosids</taxon>
        <taxon>fabids</taxon>
        <taxon>Fagales</taxon>
        <taxon>Fagaceae</taxon>
        <taxon>Quercus</taxon>
    </lineage>
</organism>
<accession>A0AAN7FSP4</accession>
<name>A0AAN7FSP4_QUERU</name>
<proteinExistence type="predicted"/>
<dbReference type="FunFam" id="3.40.50.150:FF:000794">
    <property type="entry name" value="Jasmonate O-methyltransferase, putative"/>
    <property type="match status" value="1"/>
</dbReference>
<evidence type="ECO:0008006" key="7">
    <source>
        <dbReference type="Google" id="ProtNLM"/>
    </source>
</evidence>
<keyword evidence="3" id="KW-0479">Metal-binding</keyword>
<dbReference type="AlphaFoldDB" id="A0AAN7FSP4"/>
<dbReference type="GO" id="GO:0008168">
    <property type="term" value="F:methyltransferase activity"/>
    <property type="evidence" value="ECO:0007669"/>
    <property type="project" value="UniProtKB-KW"/>
</dbReference>
<dbReference type="PANTHER" id="PTHR31009">
    <property type="entry name" value="S-ADENOSYL-L-METHIONINE:CARBOXYL METHYLTRANSFERASE FAMILY PROTEIN"/>
    <property type="match status" value="1"/>
</dbReference>
<sequence length="370" mass="41075">MEVVQVLHMNKGAGETSYAKNSKVQSKIISITKTVIEEAIIELLCKNLPESMGIADLGCSSGPNTLTVISEIIDIIYSKCSNLGCPTPELRICLNDLYSNDFNDVFGSLPAFYNKLKEEKGTDFGQCFITGVPGSFYGRLFPRKSMHFVHSSSSLHWLSQVPPGLDSKASTAINKGRIYISKISPQSVLDSYMLQFQKDFSLFLKSRSDEIAPGGCMVLSFTGRKSMDPTAIESCHQWELLAQALMNMVSEGLIPEEKVNTFNAPYYGPCAEELGLEVQKEGSFIMDRLEAFEIDWDGSVDMPNTINGTLSGGQRVAKTIRAVIESMLESHFGRDIMDDLFQRHADLVDKHLAKTRTKYTNLVIHLVRKG</sequence>
<dbReference type="Gene3D" id="3.40.50.150">
    <property type="entry name" value="Vaccinia Virus protein VP39"/>
    <property type="match status" value="1"/>
</dbReference>
<dbReference type="SUPFAM" id="SSF53335">
    <property type="entry name" value="S-adenosyl-L-methionine-dependent methyltransferases"/>
    <property type="match status" value="1"/>
</dbReference>
<evidence type="ECO:0000256" key="3">
    <source>
        <dbReference type="ARBA" id="ARBA00022723"/>
    </source>
</evidence>
<reference evidence="5 6" key="1">
    <citation type="journal article" date="2023" name="G3 (Bethesda)">
        <title>A haplotype-resolved chromosome-scale genome for Quercus rubra L. provides insights into the genetics of adaptive traits for red oak species.</title>
        <authorList>
            <person name="Kapoor B."/>
            <person name="Jenkins J."/>
            <person name="Schmutz J."/>
            <person name="Zhebentyayeva T."/>
            <person name="Kuelheim C."/>
            <person name="Coggeshall M."/>
            <person name="Heim C."/>
            <person name="Lasky J.R."/>
            <person name="Leites L."/>
            <person name="Islam-Faridi N."/>
            <person name="Romero-Severson J."/>
            <person name="DeLeo V.L."/>
            <person name="Lucas S.M."/>
            <person name="Lazic D."/>
            <person name="Gailing O."/>
            <person name="Carlson J."/>
            <person name="Staton M."/>
        </authorList>
    </citation>
    <scope>NUCLEOTIDE SEQUENCE [LARGE SCALE GENOMIC DNA]</scope>
    <source>
        <strain evidence="5">Pseudo-F2</strain>
    </source>
</reference>
<gene>
    <name evidence="5" type="ORF">RGQ29_009747</name>
</gene>
<dbReference type="InterPro" id="IPR005299">
    <property type="entry name" value="MeTrfase_7"/>
</dbReference>
<evidence type="ECO:0000256" key="4">
    <source>
        <dbReference type="ARBA" id="ARBA00022842"/>
    </source>
</evidence>
<protein>
    <recommendedName>
        <fullName evidence="7">Jasmonate O-methyltransferase</fullName>
    </recommendedName>
</protein>
<dbReference type="InterPro" id="IPR029063">
    <property type="entry name" value="SAM-dependent_MTases_sf"/>
</dbReference>
<dbReference type="Proteomes" id="UP001324115">
    <property type="component" value="Unassembled WGS sequence"/>
</dbReference>